<protein>
    <submittedName>
        <fullName evidence="3">ATP-binding protein</fullName>
    </submittedName>
</protein>
<dbReference type="GO" id="GO:0005524">
    <property type="term" value="F:ATP binding"/>
    <property type="evidence" value="ECO:0007669"/>
    <property type="project" value="UniProtKB-KW"/>
</dbReference>
<gene>
    <name evidence="3" type="ORF">K7472_01225</name>
</gene>
<dbReference type="Pfam" id="PF13581">
    <property type="entry name" value="HATPase_c_2"/>
    <property type="match status" value="1"/>
</dbReference>
<feature type="domain" description="Histidine kinase/HSP90-like ATPase" evidence="2">
    <location>
        <begin position="29"/>
        <end position="134"/>
    </location>
</feature>
<dbReference type="Gene3D" id="3.30.565.10">
    <property type="entry name" value="Histidine kinase-like ATPase, C-terminal domain"/>
    <property type="match status" value="1"/>
</dbReference>
<evidence type="ECO:0000313" key="3">
    <source>
        <dbReference type="EMBL" id="MBY8883466.1"/>
    </source>
</evidence>
<dbReference type="InterPro" id="IPR003594">
    <property type="entry name" value="HATPase_dom"/>
</dbReference>
<dbReference type="InterPro" id="IPR036890">
    <property type="entry name" value="HATPase_C_sf"/>
</dbReference>
<dbReference type="Proteomes" id="UP001198565">
    <property type="component" value="Unassembled WGS sequence"/>
</dbReference>
<keyword evidence="1" id="KW-0808">Transferase</keyword>
<name>A0ABS7QJV3_9ACTN</name>
<accession>A0ABS7QJV3</accession>
<keyword evidence="3" id="KW-0547">Nucleotide-binding</keyword>
<dbReference type="SUPFAM" id="SSF55874">
    <property type="entry name" value="ATPase domain of HSP90 chaperone/DNA topoisomerase II/histidine kinase"/>
    <property type="match status" value="1"/>
</dbReference>
<sequence>MPKVFDRSAGLRNRSRDLLLGTAGAGAADARDLVRELLDHGLDGRRTARPDGDVVLAVSELVTNALRHCAGPARMRVVTREDGLLVEVHDDSQHPARPRDARNDGTGGYGLHIVEVLADRWGNRRTPRGKAVWALFSWG</sequence>
<dbReference type="PANTHER" id="PTHR35526">
    <property type="entry name" value="ANTI-SIGMA-F FACTOR RSBW-RELATED"/>
    <property type="match status" value="1"/>
</dbReference>
<evidence type="ECO:0000259" key="2">
    <source>
        <dbReference type="Pfam" id="PF13581"/>
    </source>
</evidence>
<evidence type="ECO:0000256" key="1">
    <source>
        <dbReference type="ARBA" id="ARBA00022527"/>
    </source>
</evidence>
<keyword evidence="1" id="KW-0723">Serine/threonine-protein kinase</keyword>
<dbReference type="EMBL" id="JAINVZ010000001">
    <property type="protein sequence ID" value="MBY8883466.1"/>
    <property type="molecule type" value="Genomic_DNA"/>
</dbReference>
<dbReference type="PANTHER" id="PTHR35526:SF3">
    <property type="entry name" value="ANTI-SIGMA-F FACTOR RSBW"/>
    <property type="match status" value="1"/>
</dbReference>
<organism evidence="3 4">
    <name type="scientific">Streptantibioticus parmotrematis</name>
    <dbReference type="NCBI Taxonomy" id="2873249"/>
    <lineage>
        <taxon>Bacteria</taxon>
        <taxon>Bacillati</taxon>
        <taxon>Actinomycetota</taxon>
        <taxon>Actinomycetes</taxon>
        <taxon>Kitasatosporales</taxon>
        <taxon>Streptomycetaceae</taxon>
        <taxon>Streptantibioticus</taxon>
    </lineage>
</organism>
<dbReference type="CDD" id="cd16936">
    <property type="entry name" value="HATPase_RsbW-like"/>
    <property type="match status" value="1"/>
</dbReference>
<keyword evidence="3" id="KW-0067">ATP-binding</keyword>
<proteinExistence type="predicted"/>
<comment type="caution">
    <text evidence="3">The sequence shown here is derived from an EMBL/GenBank/DDBJ whole genome shotgun (WGS) entry which is preliminary data.</text>
</comment>
<dbReference type="RefSeq" id="WP_222973076.1">
    <property type="nucleotide sequence ID" value="NZ_JAINVZ010000001.1"/>
</dbReference>
<dbReference type="InterPro" id="IPR050267">
    <property type="entry name" value="Anti-sigma-factor_SerPK"/>
</dbReference>
<evidence type="ECO:0000313" key="4">
    <source>
        <dbReference type="Proteomes" id="UP001198565"/>
    </source>
</evidence>
<keyword evidence="4" id="KW-1185">Reference proteome</keyword>
<reference evidence="3 4" key="1">
    <citation type="submission" date="2021-08" db="EMBL/GenBank/DDBJ databases">
        <title>Streptomyces sp. PTM05 isolated from lichen.</title>
        <authorList>
            <person name="Somphong A."/>
            <person name="Phongsopitanun W."/>
            <person name="Tanasupawat S."/>
        </authorList>
    </citation>
    <scope>NUCLEOTIDE SEQUENCE [LARGE SCALE GENOMIC DNA]</scope>
    <source>
        <strain evidence="3 4">Ptm05</strain>
    </source>
</reference>
<keyword evidence="1" id="KW-0418">Kinase</keyword>